<sequence>MQIKNFKRESIIPLPVTFISTLSPDGVKNVAPYSCIMPILRPFDLICVATAGVMRDTFDNLRAREEFVISLPGMDLADKVMPTAKFVPPEVNEYELAGLDEKPSQKIETPGVEGCYAWMECKLHKIIAEEYDNFPYALVVGKVVHLEVRDDIYNVEDGSWDVDKAQPLMMTESNHGMHFCTVKDMEWFEPYGAMFPNGKDPLAGLYED</sequence>
<evidence type="ECO:0000256" key="2">
    <source>
        <dbReference type="ARBA" id="ARBA00022630"/>
    </source>
</evidence>
<dbReference type="GeneID" id="24793521"/>
<comment type="cofactor">
    <cofactor evidence="1">
        <name>FMN</name>
        <dbReference type="ChEBI" id="CHEBI:58210"/>
    </cofactor>
</comment>
<dbReference type="GO" id="GO:0010181">
    <property type="term" value="F:FMN binding"/>
    <property type="evidence" value="ECO:0007669"/>
    <property type="project" value="InterPro"/>
</dbReference>
<comment type="similarity">
    <text evidence="4">Belongs to the flavoredoxin family.</text>
</comment>
<evidence type="ECO:0000313" key="6">
    <source>
        <dbReference type="EMBL" id="AIS33147.1"/>
    </source>
</evidence>
<protein>
    <submittedName>
        <fullName evidence="6">FMN-binding domain-containing protein</fullName>
    </submittedName>
    <submittedName>
        <fullName evidence="7">Flavin reductase family protein</fullName>
    </submittedName>
</protein>
<dbReference type="STRING" id="2162.BRM9_2347"/>
<accession>A0A089ZG39</accession>
<dbReference type="Proteomes" id="UP000029661">
    <property type="component" value="Chromosome"/>
</dbReference>
<keyword evidence="2" id="KW-0285">Flavoprotein</keyword>
<dbReference type="EMBL" id="JADIIL010000019">
    <property type="protein sequence ID" value="MBF4475020.1"/>
    <property type="molecule type" value="Genomic_DNA"/>
</dbReference>
<dbReference type="Pfam" id="PF01613">
    <property type="entry name" value="Flavin_Reduct"/>
    <property type="match status" value="1"/>
</dbReference>
<evidence type="ECO:0000256" key="4">
    <source>
        <dbReference type="ARBA" id="ARBA00038054"/>
    </source>
</evidence>
<dbReference type="KEGG" id="mfc:BRM9_2347"/>
<dbReference type="EMBL" id="CP006933">
    <property type="protein sequence ID" value="AIS33147.1"/>
    <property type="molecule type" value="Genomic_DNA"/>
</dbReference>
<gene>
    <name evidence="6" type="ORF">BRM9_2347</name>
    <name evidence="7" type="ORF">ISP06_06055</name>
</gene>
<feature type="domain" description="Flavin reductase like" evidence="5">
    <location>
        <begin position="9"/>
        <end position="162"/>
    </location>
</feature>
<dbReference type="Gene3D" id="2.30.110.10">
    <property type="entry name" value="Electron Transport, Fmn-binding Protein, Chain A"/>
    <property type="match status" value="1"/>
</dbReference>
<dbReference type="PANTHER" id="PTHR33798:SF5">
    <property type="entry name" value="FLAVIN REDUCTASE LIKE DOMAIN-CONTAINING PROTEIN"/>
    <property type="match status" value="1"/>
</dbReference>
<dbReference type="RefSeq" id="WP_048085843.1">
    <property type="nucleotide sequence ID" value="NZ_CP006933.1"/>
</dbReference>
<organism evidence="6 8">
    <name type="scientific">Methanobacterium formicicum</name>
    <dbReference type="NCBI Taxonomy" id="2162"/>
    <lineage>
        <taxon>Archaea</taxon>
        <taxon>Methanobacteriati</taxon>
        <taxon>Methanobacteriota</taxon>
        <taxon>Methanomada group</taxon>
        <taxon>Methanobacteria</taxon>
        <taxon>Methanobacteriales</taxon>
        <taxon>Methanobacteriaceae</taxon>
        <taxon>Methanobacterium</taxon>
    </lineage>
</organism>
<dbReference type="InterPro" id="IPR002563">
    <property type="entry name" value="Flavin_Rdtase-like_dom"/>
</dbReference>
<dbReference type="Proteomes" id="UP000606900">
    <property type="component" value="Unassembled WGS sequence"/>
</dbReference>
<reference evidence="6 8" key="1">
    <citation type="submission" date="2013-12" db="EMBL/GenBank/DDBJ databases">
        <title>The complete genome sequence of Methanobacterium sp. BRM9.</title>
        <authorList>
            <consortium name="Pastoral Greenhouse Gas Research Consortium"/>
            <person name="Kelly W.J."/>
            <person name="Leahy S.C."/>
            <person name="Perry R."/>
            <person name="Li D."/>
            <person name="Altermann E."/>
            <person name="Lambie S.C."/>
            <person name="Attwood G.T."/>
        </authorList>
    </citation>
    <scope>NUCLEOTIDE SEQUENCE [LARGE SCALE GENOMIC DNA]</scope>
    <source>
        <strain evidence="6 8">BRM9</strain>
    </source>
</reference>
<dbReference type="InterPro" id="IPR012349">
    <property type="entry name" value="Split_barrel_FMN-bd"/>
</dbReference>
<dbReference type="PANTHER" id="PTHR33798">
    <property type="entry name" value="FLAVOPROTEIN OXYGENASE"/>
    <property type="match status" value="1"/>
</dbReference>
<reference evidence="7" key="2">
    <citation type="submission" date="2020-10" db="EMBL/GenBank/DDBJ databases">
        <title>Dehalococcoides mccartyi of a TCE/Cr reducing biochatode.</title>
        <authorList>
            <person name="Matturro B."/>
        </authorList>
    </citation>
    <scope>NUCLEOTIDE SEQUENCE</scope>
    <source>
        <strain evidence="7">Bin2</strain>
    </source>
</reference>
<dbReference type="SUPFAM" id="SSF50475">
    <property type="entry name" value="FMN-binding split barrel"/>
    <property type="match status" value="1"/>
</dbReference>
<evidence type="ECO:0000256" key="3">
    <source>
        <dbReference type="ARBA" id="ARBA00022643"/>
    </source>
</evidence>
<evidence type="ECO:0000313" key="8">
    <source>
        <dbReference type="Proteomes" id="UP000029661"/>
    </source>
</evidence>
<proteinExistence type="inferred from homology"/>
<dbReference type="OrthoDB" id="8522at2157"/>
<keyword evidence="3" id="KW-0288">FMN</keyword>
<evidence type="ECO:0000259" key="5">
    <source>
        <dbReference type="SMART" id="SM00903"/>
    </source>
</evidence>
<name>A0A089ZG39_METFO</name>
<dbReference type="SMART" id="SM00903">
    <property type="entry name" value="Flavin_Reduct"/>
    <property type="match status" value="1"/>
</dbReference>
<evidence type="ECO:0000256" key="1">
    <source>
        <dbReference type="ARBA" id="ARBA00001917"/>
    </source>
</evidence>
<dbReference type="AlphaFoldDB" id="A0A089ZG39"/>
<evidence type="ECO:0000313" key="7">
    <source>
        <dbReference type="EMBL" id="MBF4475020.1"/>
    </source>
</evidence>